<comment type="caution">
    <text evidence="5">The sequence shown here is derived from an EMBL/GenBank/DDBJ whole genome shotgun (WGS) entry which is preliminary data.</text>
</comment>
<organism evidence="5 6">
    <name type="scientific">Arundinibacter roseus</name>
    <dbReference type="NCBI Taxonomy" id="2070510"/>
    <lineage>
        <taxon>Bacteria</taxon>
        <taxon>Pseudomonadati</taxon>
        <taxon>Bacteroidota</taxon>
        <taxon>Cytophagia</taxon>
        <taxon>Cytophagales</taxon>
        <taxon>Spirosomataceae</taxon>
        <taxon>Arundinibacter</taxon>
    </lineage>
</organism>
<feature type="domain" description="Alginate lyase" evidence="4">
    <location>
        <begin position="55"/>
        <end position="331"/>
    </location>
</feature>
<sequence length="397" mass="45825">MKKILILLCFLLALYQTCYAQRDRKSVLSEEVSEVLRPIILEKTHWAMMQVPVTVTATSCERSAGGLHDFYSEGDYWWPNPDDPNGPYIQRDGQTNPENFTAHRQAMIRFSQVVGTLASAYILTGDESYVKHAVTHLKAWFINPETRMNPSLLYAQAIQGRVTGRGIGIIDMIQMMEVAQGVLVMEKAKEFSPEDFHQIQQWFEKYLIWVTTHPYGVSEREALNNHGTCWAMQVAVFARLTRNQALLDYCRERFKKVLLPTQLATDGSFPLETKRTKPYGYSLFNLDAMTTLCHVLSTPAASLWDFTLSDGRTLRKAVDFLYPYVADKAKWPFGEDVMYWDNWPVAHPFLLFAYAKYGRTPWLESWKKLDHNPQTEEVIRNLPIRNPLLWTHVSVVN</sequence>
<evidence type="ECO:0000256" key="3">
    <source>
        <dbReference type="SAM" id="SignalP"/>
    </source>
</evidence>
<dbReference type="OrthoDB" id="7210452at2"/>
<name>A0A4R4KFU2_9BACT</name>
<dbReference type="RefSeq" id="WP_132115928.1">
    <property type="nucleotide sequence ID" value="NZ_SMJU01000004.1"/>
</dbReference>
<proteinExistence type="predicted"/>
<dbReference type="AlphaFoldDB" id="A0A4R4KFU2"/>
<evidence type="ECO:0000256" key="1">
    <source>
        <dbReference type="ARBA" id="ARBA00022729"/>
    </source>
</evidence>
<reference evidence="5 6" key="1">
    <citation type="submission" date="2019-02" db="EMBL/GenBank/DDBJ databases">
        <title>Arundinibacter roseus gen. nov., sp. nov., a new member of the family Cytophagaceae.</title>
        <authorList>
            <person name="Szuroczki S."/>
            <person name="Khayer B."/>
            <person name="Sproer C."/>
            <person name="Toumi M."/>
            <person name="Szabo A."/>
            <person name="Felfoldi T."/>
            <person name="Schumann P."/>
            <person name="Toth E."/>
        </authorList>
    </citation>
    <scope>NUCLEOTIDE SEQUENCE [LARGE SCALE GENOMIC DNA]</scope>
    <source>
        <strain evidence="5 6">DMA-k-7a</strain>
    </source>
</reference>
<evidence type="ECO:0000256" key="2">
    <source>
        <dbReference type="ARBA" id="ARBA00023239"/>
    </source>
</evidence>
<dbReference type="InterPro" id="IPR008929">
    <property type="entry name" value="Chondroitin_lyas"/>
</dbReference>
<accession>A0A4R4KFU2</accession>
<dbReference type="GO" id="GO:0042597">
    <property type="term" value="C:periplasmic space"/>
    <property type="evidence" value="ECO:0007669"/>
    <property type="project" value="InterPro"/>
</dbReference>
<evidence type="ECO:0000313" key="6">
    <source>
        <dbReference type="Proteomes" id="UP000295706"/>
    </source>
</evidence>
<gene>
    <name evidence="5" type="ORF">EZE20_06970</name>
</gene>
<dbReference type="Gene3D" id="1.50.10.100">
    <property type="entry name" value="Chondroitin AC/alginate lyase"/>
    <property type="match status" value="1"/>
</dbReference>
<dbReference type="Pfam" id="PF05426">
    <property type="entry name" value="Alginate_lyase"/>
    <property type="match status" value="1"/>
</dbReference>
<feature type="chain" id="PRO_5020631986" evidence="3">
    <location>
        <begin position="21"/>
        <end position="397"/>
    </location>
</feature>
<keyword evidence="2 5" id="KW-0456">Lyase</keyword>
<dbReference type="SUPFAM" id="SSF48230">
    <property type="entry name" value="Chondroitin AC/alginate lyase"/>
    <property type="match status" value="1"/>
</dbReference>
<keyword evidence="1 3" id="KW-0732">Signal</keyword>
<feature type="signal peptide" evidence="3">
    <location>
        <begin position="1"/>
        <end position="20"/>
    </location>
</feature>
<dbReference type="EMBL" id="SMJU01000004">
    <property type="protein sequence ID" value="TDB66860.1"/>
    <property type="molecule type" value="Genomic_DNA"/>
</dbReference>
<dbReference type="GO" id="GO:0016829">
    <property type="term" value="F:lyase activity"/>
    <property type="evidence" value="ECO:0007669"/>
    <property type="project" value="UniProtKB-KW"/>
</dbReference>
<evidence type="ECO:0000313" key="5">
    <source>
        <dbReference type="EMBL" id="TDB66860.1"/>
    </source>
</evidence>
<dbReference type="Proteomes" id="UP000295706">
    <property type="component" value="Unassembled WGS sequence"/>
</dbReference>
<keyword evidence="6" id="KW-1185">Reference proteome</keyword>
<dbReference type="InterPro" id="IPR008397">
    <property type="entry name" value="Alginate_lyase_dom"/>
</dbReference>
<protein>
    <submittedName>
        <fullName evidence="5">Alginate lyase</fullName>
    </submittedName>
</protein>
<evidence type="ECO:0000259" key="4">
    <source>
        <dbReference type="Pfam" id="PF05426"/>
    </source>
</evidence>